<evidence type="ECO:0000313" key="8">
    <source>
        <dbReference type="EMBL" id="TXF91730.1"/>
    </source>
</evidence>
<dbReference type="GO" id="GO:0008652">
    <property type="term" value="P:amino acid biosynthetic process"/>
    <property type="evidence" value="ECO:0007669"/>
    <property type="project" value="UniProtKB-KW"/>
</dbReference>
<dbReference type="GO" id="GO:0005524">
    <property type="term" value="F:ATP binding"/>
    <property type="evidence" value="ECO:0007669"/>
    <property type="project" value="UniProtKB-UniRule"/>
</dbReference>
<accession>A0A5C7FLZ0</accession>
<keyword evidence="3 7" id="KW-0547">Nucleotide-binding</keyword>
<dbReference type="Proteomes" id="UP000321907">
    <property type="component" value="Unassembled WGS sequence"/>
</dbReference>
<comment type="pathway">
    <text evidence="7">Metabolic intermediate biosynthesis; chorismate biosynthesis; chorismate from D-erythrose 4-phosphate and phosphoenolpyruvate: step 5/7.</text>
</comment>
<comment type="caution">
    <text evidence="8">The sequence shown here is derived from an EMBL/GenBank/DDBJ whole genome shotgun (WGS) entry which is preliminary data.</text>
</comment>
<keyword evidence="4 7" id="KW-0418">Kinase</keyword>
<dbReference type="InterPro" id="IPR000623">
    <property type="entry name" value="Shikimate_kinase/TSH1"/>
</dbReference>
<comment type="subcellular location">
    <subcellularLocation>
        <location evidence="7">Cytoplasm</location>
    </subcellularLocation>
</comment>
<feature type="binding site" evidence="7">
    <location>
        <position position="57"/>
    </location>
    <ligand>
        <name>substrate</name>
    </ligand>
</feature>
<dbReference type="UniPathway" id="UPA00053">
    <property type="reaction ID" value="UER00088"/>
</dbReference>
<comment type="similarity">
    <text evidence="7">Belongs to the shikimate kinase family.</text>
</comment>
<dbReference type="SUPFAM" id="SSF52540">
    <property type="entry name" value="P-loop containing nucleoside triphosphate hydrolases"/>
    <property type="match status" value="1"/>
</dbReference>
<keyword evidence="6 7" id="KW-0057">Aromatic amino acid biosynthesis</keyword>
<comment type="cofactor">
    <cofactor evidence="7">
        <name>Mg(2+)</name>
        <dbReference type="ChEBI" id="CHEBI:18420"/>
    </cofactor>
    <text evidence="7">Binds 1 Mg(2+) ion per subunit.</text>
</comment>
<evidence type="ECO:0000313" key="9">
    <source>
        <dbReference type="Proteomes" id="UP000321907"/>
    </source>
</evidence>
<evidence type="ECO:0000256" key="4">
    <source>
        <dbReference type="ARBA" id="ARBA00022777"/>
    </source>
</evidence>
<name>A0A5C7FLZ0_9BACT</name>
<dbReference type="HAMAP" id="MF_00109">
    <property type="entry name" value="Shikimate_kinase"/>
    <property type="match status" value="1"/>
</dbReference>
<evidence type="ECO:0000256" key="7">
    <source>
        <dbReference type="HAMAP-Rule" id="MF_00109"/>
    </source>
</evidence>
<dbReference type="GO" id="GO:0009423">
    <property type="term" value="P:chorismate biosynthetic process"/>
    <property type="evidence" value="ECO:0007669"/>
    <property type="project" value="UniProtKB-UniRule"/>
</dbReference>
<dbReference type="GO" id="GO:0009073">
    <property type="term" value="P:aromatic amino acid family biosynthetic process"/>
    <property type="evidence" value="ECO:0007669"/>
    <property type="project" value="UniProtKB-KW"/>
</dbReference>
<proteinExistence type="inferred from homology"/>
<feature type="binding site" evidence="7">
    <location>
        <begin position="11"/>
        <end position="16"/>
    </location>
    <ligand>
        <name>ATP</name>
        <dbReference type="ChEBI" id="CHEBI:30616"/>
    </ligand>
</feature>
<keyword evidence="2 7" id="KW-0808">Transferase</keyword>
<dbReference type="OrthoDB" id="9800332at2"/>
<dbReference type="InterPro" id="IPR027417">
    <property type="entry name" value="P-loop_NTPase"/>
</dbReference>
<keyword evidence="7" id="KW-0479">Metal-binding</keyword>
<comment type="catalytic activity">
    <reaction evidence="7">
        <text>shikimate + ATP = 3-phosphoshikimate + ADP + H(+)</text>
        <dbReference type="Rhea" id="RHEA:13121"/>
        <dbReference type="ChEBI" id="CHEBI:15378"/>
        <dbReference type="ChEBI" id="CHEBI:30616"/>
        <dbReference type="ChEBI" id="CHEBI:36208"/>
        <dbReference type="ChEBI" id="CHEBI:145989"/>
        <dbReference type="ChEBI" id="CHEBI:456216"/>
        <dbReference type="EC" id="2.7.1.71"/>
    </reaction>
</comment>
<evidence type="ECO:0000256" key="6">
    <source>
        <dbReference type="ARBA" id="ARBA00023141"/>
    </source>
</evidence>
<feature type="binding site" evidence="7">
    <location>
        <position position="33"/>
    </location>
    <ligand>
        <name>substrate</name>
    </ligand>
</feature>
<comment type="function">
    <text evidence="7">Catalyzes the specific phosphorylation of the 3-hydroxyl group of shikimic acid using ATP as a cosubstrate.</text>
</comment>
<protein>
    <recommendedName>
        <fullName evidence="7">Shikimate kinase</fullName>
        <shortName evidence="7">SK</shortName>
        <ecNumber evidence="7">2.7.1.71</ecNumber>
    </recommendedName>
</protein>
<comment type="subunit">
    <text evidence="7">Monomer.</text>
</comment>
<keyword evidence="9" id="KW-1185">Reference proteome</keyword>
<dbReference type="GO" id="GO:0000287">
    <property type="term" value="F:magnesium ion binding"/>
    <property type="evidence" value="ECO:0007669"/>
    <property type="project" value="UniProtKB-UniRule"/>
</dbReference>
<dbReference type="Gene3D" id="3.40.50.300">
    <property type="entry name" value="P-loop containing nucleotide triphosphate hydrolases"/>
    <property type="match status" value="1"/>
</dbReference>
<keyword evidence="1 7" id="KW-0028">Amino-acid biosynthesis</keyword>
<evidence type="ECO:0000256" key="5">
    <source>
        <dbReference type="ARBA" id="ARBA00022840"/>
    </source>
</evidence>
<evidence type="ECO:0000256" key="3">
    <source>
        <dbReference type="ARBA" id="ARBA00022741"/>
    </source>
</evidence>
<dbReference type="EC" id="2.7.1.71" evidence="7"/>
<sequence length="170" mass="18532">MKTIYLTGFMGSGKSHTGKLLAERLGLPFIDLDAVIETTAGKTISEIFAEEGESAFRELETSSLRATANDPPGVVSTGGGAPCFNDNMDWMNRHGVTVFLDPPVGVLLQRLETGRDHRPLLQPAQELGAFITRKLASRRPQYEKAQIQLSLADPNAEVERLLVRLLGNEG</sequence>
<dbReference type="AlphaFoldDB" id="A0A5C7FLZ0"/>
<dbReference type="GO" id="GO:0004765">
    <property type="term" value="F:shikimate kinase activity"/>
    <property type="evidence" value="ECO:0007669"/>
    <property type="project" value="UniProtKB-UniRule"/>
</dbReference>
<dbReference type="CDD" id="cd00464">
    <property type="entry name" value="SK"/>
    <property type="match status" value="1"/>
</dbReference>
<dbReference type="PRINTS" id="PR01100">
    <property type="entry name" value="SHIKIMTKNASE"/>
</dbReference>
<dbReference type="EMBL" id="VOXD01000001">
    <property type="protein sequence ID" value="TXF91730.1"/>
    <property type="molecule type" value="Genomic_DNA"/>
</dbReference>
<feature type="binding site" evidence="7">
    <location>
        <position position="138"/>
    </location>
    <ligand>
        <name>substrate</name>
    </ligand>
</feature>
<dbReference type="InterPro" id="IPR031322">
    <property type="entry name" value="Shikimate/glucono_kinase"/>
</dbReference>
<organism evidence="8 9">
    <name type="scientific">Neolewinella aurantiaca</name>
    <dbReference type="NCBI Taxonomy" id="2602767"/>
    <lineage>
        <taxon>Bacteria</taxon>
        <taxon>Pseudomonadati</taxon>
        <taxon>Bacteroidota</taxon>
        <taxon>Saprospiria</taxon>
        <taxon>Saprospirales</taxon>
        <taxon>Lewinellaceae</taxon>
        <taxon>Neolewinella</taxon>
    </lineage>
</organism>
<feature type="binding site" evidence="7">
    <location>
        <position position="15"/>
    </location>
    <ligand>
        <name>Mg(2+)</name>
        <dbReference type="ChEBI" id="CHEBI:18420"/>
    </ligand>
</feature>
<dbReference type="PANTHER" id="PTHR21087">
    <property type="entry name" value="SHIKIMATE KINASE"/>
    <property type="match status" value="1"/>
</dbReference>
<dbReference type="RefSeq" id="WP_147928771.1">
    <property type="nucleotide sequence ID" value="NZ_VOXD01000001.1"/>
</dbReference>
<dbReference type="Pfam" id="PF01202">
    <property type="entry name" value="SKI"/>
    <property type="match status" value="1"/>
</dbReference>
<comment type="caution">
    <text evidence="7">Lacks conserved residue(s) required for the propagation of feature annotation.</text>
</comment>
<reference evidence="8 9" key="1">
    <citation type="submission" date="2019-08" db="EMBL/GenBank/DDBJ databases">
        <title>Lewinella sp. strain SSH13 Genome sequencing and assembly.</title>
        <authorList>
            <person name="Kim I."/>
        </authorList>
    </citation>
    <scope>NUCLEOTIDE SEQUENCE [LARGE SCALE GENOMIC DNA]</scope>
    <source>
        <strain evidence="8 9">SSH13</strain>
    </source>
</reference>
<gene>
    <name evidence="7" type="primary">aroK</name>
    <name evidence="8" type="ORF">FUA23_00660</name>
</gene>
<dbReference type="GO" id="GO:0005829">
    <property type="term" value="C:cytosol"/>
    <property type="evidence" value="ECO:0007669"/>
    <property type="project" value="TreeGrafter"/>
</dbReference>
<keyword evidence="7" id="KW-0963">Cytoplasm</keyword>
<feature type="binding site" evidence="7">
    <location>
        <position position="118"/>
    </location>
    <ligand>
        <name>ATP</name>
        <dbReference type="ChEBI" id="CHEBI:30616"/>
    </ligand>
</feature>
<keyword evidence="5 7" id="KW-0067">ATP-binding</keyword>
<dbReference type="PANTHER" id="PTHR21087:SF16">
    <property type="entry name" value="SHIKIMATE KINASE 1, CHLOROPLASTIC"/>
    <property type="match status" value="1"/>
</dbReference>
<feature type="binding site" evidence="7">
    <location>
        <position position="79"/>
    </location>
    <ligand>
        <name>substrate</name>
    </ligand>
</feature>
<evidence type="ECO:0000256" key="2">
    <source>
        <dbReference type="ARBA" id="ARBA00022679"/>
    </source>
</evidence>
<keyword evidence="7" id="KW-0460">Magnesium</keyword>
<evidence type="ECO:0000256" key="1">
    <source>
        <dbReference type="ARBA" id="ARBA00022605"/>
    </source>
</evidence>